<dbReference type="CDD" id="cd16936">
    <property type="entry name" value="HATPase_RsbW-like"/>
    <property type="match status" value="1"/>
</dbReference>
<keyword evidence="1" id="KW-0808">Transferase</keyword>
<dbReference type="PANTHER" id="PTHR35526">
    <property type="entry name" value="ANTI-SIGMA-F FACTOR RSBW-RELATED"/>
    <property type="match status" value="1"/>
</dbReference>
<keyword evidence="1" id="KW-0418">Kinase</keyword>
<dbReference type="GO" id="GO:0004674">
    <property type="term" value="F:protein serine/threonine kinase activity"/>
    <property type="evidence" value="ECO:0007669"/>
    <property type="project" value="UniProtKB-KW"/>
</dbReference>
<feature type="region of interest" description="Disordered" evidence="2">
    <location>
        <begin position="179"/>
        <end position="213"/>
    </location>
</feature>
<dbReference type="EMBL" id="VKAC01000004">
    <property type="protein sequence ID" value="TXR56743.1"/>
    <property type="molecule type" value="Genomic_DNA"/>
</dbReference>
<evidence type="ECO:0000259" key="3">
    <source>
        <dbReference type="Pfam" id="PF13581"/>
    </source>
</evidence>
<evidence type="ECO:0000256" key="2">
    <source>
        <dbReference type="SAM" id="MobiDB-lite"/>
    </source>
</evidence>
<dbReference type="OrthoDB" id="3185978at2"/>
<keyword evidence="5" id="KW-1185">Reference proteome</keyword>
<accession>A0A5C8ZI10</accession>
<dbReference type="InterPro" id="IPR050267">
    <property type="entry name" value="Anti-sigma-factor_SerPK"/>
</dbReference>
<dbReference type="Gene3D" id="3.30.565.10">
    <property type="entry name" value="Histidine kinase-like ATPase, C-terminal domain"/>
    <property type="match status" value="1"/>
</dbReference>
<dbReference type="InterPro" id="IPR036890">
    <property type="entry name" value="HATPase_C_sf"/>
</dbReference>
<evidence type="ECO:0000313" key="4">
    <source>
        <dbReference type="EMBL" id="TXR56743.1"/>
    </source>
</evidence>
<protein>
    <submittedName>
        <fullName evidence="4">ATP-binding protein</fullName>
    </submittedName>
</protein>
<keyword evidence="4" id="KW-0547">Nucleotide-binding</keyword>
<dbReference type="AlphaFoldDB" id="A0A5C8ZI10"/>
<organism evidence="4 5">
    <name type="scientific">Quadrisphaera setariae</name>
    <dbReference type="NCBI Taxonomy" id="2593304"/>
    <lineage>
        <taxon>Bacteria</taxon>
        <taxon>Bacillati</taxon>
        <taxon>Actinomycetota</taxon>
        <taxon>Actinomycetes</taxon>
        <taxon>Kineosporiales</taxon>
        <taxon>Kineosporiaceae</taxon>
        <taxon>Quadrisphaera</taxon>
    </lineage>
</organism>
<gene>
    <name evidence="4" type="ORF">FMM08_08370</name>
</gene>
<sequence>MRIGGGSPRVRAASAGRSVPSSHRCCATRRLGGSVHLSYGLRLPTDVRHVPVVRHLATATLTELGVSPDSIDDIALAVTEACSNVVQHAGSGADFEVRVSVEGEWCRIEVVDGGGGFDPARAAAEVLAEGPSSDLTHGRGLGLMRILVDQLHFEPGEAGTTVVLVKHLRLRSGSVLAAQHRDTSAGAPGGPDAPGEVAQGAPSASGQDVREGA</sequence>
<reference evidence="4 5" key="1">
    <citation type="submission" date="2019-07" db="EMBL/GenBank/DDBJ databases">
        <title>Quadrisphaera sp. strain DD2A genome sequencing and assembly.</title>
        <authorList>
            <person name="Kim I."/>
        </authorList>
    </citation>
    <scope>NUCLEOTIDE SEQUENCE [LARGE SCALE GENOMIC DNA]</scope>
    <source>
        <strain evidence="4 5">DD2A</strain>
    </source>
</reference>
<dbReference type="SUPFAM" id="SSF55874">
    <property type="entry name" value="ATPase domain of HSP90 chaperone/DNA topoisomerase II/histidine kinase"/>
    <property type="match status" value="1"/>
</dbReference>
<dbReference type="PANTHER" id="PTHR35526:SF3">
    <property type="entry name" value="ANTI-SIGMA-F FACTOR RSBW"/>
    <property type="match status" value="1"/>
</dbReference>
<evidence type="ECO:0000256" key="1">
    <source>
        <dbReference type="ARBA" id="ARBA00022527"/>
    </source>
</evidence>
<evidence type="ECO:0000313" key="5">
    <source>
        <dbReference type="Proteomes" id="UP000321234"/>
    </source>
</evidence>
<dbReference type="Proteomes" id="UP000321234">
    <property type="component" value="Unassembled WGS sequence"/>
</dbReference>
<keyword evidence="1" id="KW-0723">Serine/threonine-protein kinase</keyword>
<dbReference type="Pfam" id="PF13581">
    <property type="entry name" value="HATPase_c_2"/>
    <property type="match status" value="1"/>
</dbReference>
<comment type="caution">
    <text evidence="4">The sequence shown here is derived from an EMBL/GenBank/DDBJ whole genome shotgun (WGS) entry which is preliminary data.</text>
</comment>
<dbReference type="GO" id="GO:0005524">
    <property type="term" value="F:ATP binding"/>
    <property type="evidence" value="ECO:0007669"/>
    <property type="project" value="UniProtKB-KW"/>
</dbReference>
<feature type="domain" description="Histidine kinase/HSP90-like ATPase" evidence="3">
    <location>
        <begin position="44"/>
        <end position="166"/>
    </location>
</feature>
<name>A0A5C8ZI10_9ACTN</name>
<keyword evidence="4" id="KW-0067">ATP-binding</keyword>
<proteinExistence type="predicted"/>
<dbReference type="InterPro" id="IPR003594">
    <property type="entry name" value="HATPase_dom"/>
</dbReference>